<evidence type="ECO:0000313" key="2">
    <source>
        <dbReference type="EMBL" id="NML76772.1"/>
    </source>
</evidence>
<dbReference type="Proteomes" id="UP000541470">
    <property type="component" value="Unassembled WGS sequence"/>
</dbReference>
<keyword evidence="3" id="KW-1185">Reference proteome</keyword>
<dbReference type="AlphaFoldDB" id="A0A7Y0B0K0"/>
<dbReference type="InterPro" id="IPR007345">
    <property type="entry name" value="Polysacch_pyruvyl_Trfase"/>
</dbReference>
<reference evidence="2 3" key="1">
    <citation type="submission" date="2020-04" db="EMBL/GenBank/DDBJ databases">
        <title>Rhizobium sp. S-51 isolated from soil.</title>
        <authorList>
            <person name="Dahal R.H."/>
        </authorList>
    </citation>
    <scope>NUCLEOTIDE SEQUENCE [LARGE SCALE GENOMIC DNA]</scope>
    <source>
        <strain evidence="2 3">S-51</strain>
    </source>
</reference>
<dbReference type="PANTHER" id="PTHR36836">
    <property type="entry name" value="COLANIC ACID BIOSYNTHESIS PROTEIN WCAK"/>
    <property type="match status" value="1"/>
</dbReference>
<keyword evidence="2" id="KW-0808">Transferase</keyword>
<dbReference type="PANTHER" id="PTHR36836:SF1">
    <property type="entry name" value="COLANIC ACID BIOSYNTHESIS PROTEIN WCAK"/>
    <property type="match status" value="1"/>
</dbReference>
<evidence type="ECO:0000313" key="3">
    <source>
        <dbReference type="Proteomes" id="UP000541470"/>
    </source>
</evidence>
<evidence type="ECO:0000259" key="1">
    <source>
        <dbReference type="Pfam" id="PF04230"/>
    </source>
</evidence>
<gene>
    <name evidence="2" type="ORF">HHL25_21775</name>
</gene>
<name>A0A7Y0B0K0_9HYPH</name>
<dbReference type="GO" id="GO:0016740">
    <property type="term" value="F:transferase activity"/>
    <property type="evidence" value="ECO:0007669"/>
    <property type="project" value="UniProtKB-KW"/>
</dbReference>
<accession>A0A7Y0B0K0</accession>
<proteinExistence type="predicted"/>
<sequence>MKLVVFNVKFSENLGDGLLAACMETALSEQADIEVETIDLAGRREFGTTSRNRRRFIRILHTLPPFARRLVVHLALRSKLAELRQEWDSKLATADAVVLGGGNLLQDDDLNFPLKVGTLADCVRRRGIPLAVYAVGVSGHWSARAHSLFSRIDQAGLVHMSVRDETARANWIRHFPEGPVPIVLPDPGLLTGRSFPPNAQGRQYDAADVIGVCVTDPIILVHHADKNGAEIGLRTVDDYSELVRLLVRQGHRVRLFSNGAREDQAFAEQIFTSRELAPLRGTEQLELADRPTLPEQLVGIIGSTSGIIAHRLHACIAAYAMAIPHVGLGWDSKVESFFRSVAREAFFAKGELATPNRLAALIDAALRQGIDRTEHESRIAATFAGVAAMKAALLERSGNVRFGEMSQTDADQAKHSLQPAWLEPPFALES</sequence>
<dbReference type="EMBL" id="JABBGK010000008">
    <property type="protein sequence ID" value="NML76772.1"/>
    <property type="molecule type" value="Genomic_DNA"/>
</dbReference>
<dbReference type="Pfam" id="PF04230">
    <property type="entry name" value="PS_pyruv_trans"/>
    <property type="match status" value="1"/>
</dbReference>
<comment type="caution">
    <text evidence="2">The sequence shown here is derived from an EMBL/GenBank/DDBJ whole genome shotgun (WGS) entry which is preliminary data.</text>
</comment>
<feature type="domain" description="Polysaccharide pyruvyl transferase" evidence="1">
    <location>
        <begin position="13"/>
        <end position="332"/>
    </location>
</feature>
<dbReference type="RefSeq" id="WP_169595340.1">
    <property type="nucleotide sequence ID" value="NZ_JABBGK010000008.1"/>
</dbReference>
<organism evidence="2 3">
    <name type="scientific">Rhizobium terricola</name>
    <dbReference type="NCBI Taxonomy" id="2728849"/>
    <lineage>
        <taxon>Bacteria</taxon>
        <taxon>Pseudomonadati</taxon>
        <taxon>Pseudomonadota</taxon>
        <taxon>Alphaproteobacteria</taxon>
        <taxon>Hyphomicrobiales</taxon>
        <taxon>Rhizobiaceae</taxon>
        <taxon>Rhizobium/Agrobacterium group</taxon>
        <taxon>Rhizobium</taxon>
    </lineage>
</organism>
<protein>
    <submittedName>
        <fullName evidence="2">Polysaccharide pyruvyl transferase family protein</fullName>
    </submittedName>
</protein>